<dbReference type="Proteomes" id="UP000310168">
    <property type="component" value="Unassembled WGS sequence"/>
</dbReference>
<sequence>MDEELIEFIKEYHKCMHKWNFALEYYSKKEGISYTTFKILGVIFSTENCTQKDIYEVISIPKQTINAAITDFYKKGYLKLIEPPEDRRVKIISLTEKGKKYAKGIFSKVMDCECKVINEIGKEKIKTYINAMNSYVELLLKSIKELY</sequence>
<dbReference type="InterPro" id="IPR036388">
    <property type="entry name" value="WH-like_DNA-bd_sf"/>
</dbReference>
<evidence type="ECO:0000313" key="5">
    <source>
        <dbReference type="EMBL" id="TKZ35447.1"/>
    </source>
</evidence>
<name>A0ABY2TRG8_9SPIR</name>
<dbReference type="InterPro" id="IPR036390">
    <property type="entry name" value="WH_DNA-bd_sf"/>
</dbReference>
<dbReference type="SUPFAM" id="SSF46785">
    <property type="entry name" value="Winged helix' DNA-binding domain"/>
    <property type="match status" value="1"/>
</dbReference>
<comment type="caution">
    <text evidence="5">The sequence shown here is derived from an EMBL/GenBank/DDBJ whole genome shotgun (WGS) entry which is preliminary data.</text>
</comment>
<proteinExistence type="predicted"/>
<reference evidence="5 6" key="1">
    <citation type="journal article" date="2019" name="Anaerobe">
        <title>Brachyspira catarrhinii sp. nov., an anaerobic intestinal spirochaete isolated from vervet monkeys may have been misidentified as Brachyspira aalborgi in previous studies.</title>
        <authorList>
            <person name="Phillips N.D."/>
            <person name="La T."/>
            <person name="Hampson D.J."/>
        </authorList>
    </citation>
    <scope>NUCLEOTIDE SEQUENCE [LARGE SCALE GENOMIC DNA]</scope>
    <source>
        <strain evidence="5 6">Z12</strain>
    </source>
</reference>
<protein>
    <submittedName>
        <fullName evidence="5">MarR family transcriptional regulator</fullName>
    </submittedName>
</protein>
<dbReference type="Gene3D" id="1.10.10.10">
    <property type="entry name" value="Winged helix-like DNA-binding domain superfamily/Winged helix DNA-binding domain"/>
    <property type="match status" value="1"/>
</dbReference>
<dbReference type="SMART" id="SM00347">
    <property type="entry name" value="HTH_MARR"/>
    <property type="match status" value="1"/>
</dbReference>
<evidence type="ECO:0000313" key="6">
    <source>
        <dbReference type="Proteomes" id="UP000310168"/>
    </source>
</evidence>
<dbReference type="EMBL" id="SJDU01000099">
    <property type="protein sequence ID" value="TKZ35447.1"/>
    <property type="molecule type" value="Genomic_DNA"/>
</dbReference>
<evidence type="ECO:0000259" key="4">
    <source>
        <dbReference type="PROSITE" id="PS50995"/>
    </source>
</evidence>
<dbReference type="Pfam" id="PF12802">
    <property type="entry name" value="MarR_2"/>
    <property type="match status" value="1"/>
</dbReference>
<keyword evidence="1" id="KW-0805">Transcription regulation</keyword>
<dbReference type="RefSeq" id="WP_137998073.1">
    <property type="nucleotide sequence ID" value="NZ_SJDU01000099.1"/>
</dbReference>
<dbReference type="InterPro" id="IPR000835">
    <property type="entry name" value="HTH_MarR-typ"/>
</dbReference>
<dbReference type="PANTHER" id="PTHR42756:SF1">
    <property type="entry name" value="TRANSCRIPTIONAL REPRESSOR OF EMRAB OPERON"/>
    <property type="match status" value="1"/>
</dbReference>
<keyword evidence="2" id="KW-0238">DNA-binding</keyword>
<evidence type="ECO:0000256" key="2">
    <source>
        <dbReference type="ARBA" id="ARBA00023125"/>
    </source>
</evidence>
<keyword evidence="3" id="KW-0804">Transcription</keyword>
<dbReference type="PROSITE" id="PS50995">
    <property type="entry name" value="HTH_MARR_2"/>
    <property type="match status" value="1"/>
</dbReference>
<accession>A0ABY2TRG8</accession>
<dbReference type="PANTHER" id="PTHR42756">
    <property type="entry name" value="TRANSCRIPTIONAL REGULATOR, MARR"/>
    <property type="match status" value="1"/>
</dbReference>
<keyword evidence="6" id="KW-1185">Reference proteome</keyword>
<feature type="domain" description="HTH marR-type" evidence="4">
    <location>
        <begin position="1"/>
        <end position="137"/>
    </location>
</feature>
<organism evidence="5 6">
    <name type="scientific">Brachyspira catarrhinii</name>
    <dbReference type="NCBI Taxonomy" id="2528966"/>
    <lineage>
        <taxon>Bacteria</taxon>
        <taxon>Pseudomonadati</taxon>
        <taxon>Spirochaetota</taxon>
        <taxon>Spirochaetia</taxon>
        <taxon>Brachyspirales</taxon>
        <taxon>Brachyspiraceae</taxon>
        <taxon>Brachyspira</taxon>
    </lineage>
</organism>
<evidence type="ECO:0000256" key="1">
    <source>
        <dbReference type="ARBA" id="ARBA00023015"/>
    </source>
</evidence>
<evidence type="ECO:0000256" key="3">
    <source>
        <dbReference type="ARBA" id="ARBA00023163"/>
    </source>
</evidence>
<gene>
    <name evidence="5" type="ORF">EZH24_05190</name>
</gene>